<dbReference type="RefSeq" id="WP_111062054.1">
    <property type="nucleotide sequence ID" value="NZ_JBHUCU010000002.1"/>
</dbReference>
<feature type="signal peptide" evidence="1">
    <location>
        <begin position="1"/>
        <end position="22"/>
    </location>
</feature>
<dbReference type="SUPFAM" id="SSF63829">
    <property type="entry name" value="Calcium-dependent phosphotriesterase"/>
    <property type="match status" value="1"/>
</dbReference>
<evidence type="ECO:0000313" key="2">
    <source>
        <dbReference type="EMBL" id="PZE17903.1"/>
    </source>
</evidence>
<keyword evidence="3" id="KW-1185">Reference proteome</keyword>
<dbReference type="AlphaFoldDB" id="A0A2W1NFL7"/>
<keyword evidence="1" id="KW-0732">Signal</keyword>
<evidence type="ECO:0000256" key="1">
    <source>
        <dbReference type="SAM" id="SignalP"/>
    </source>
</evidence>
<organism evidence="2 3">
    <name type="scientific">Putridiphycobacter roseus</name>
    <dbReference type="NCBI Taxonomy" id="2219161"/>
    <lineage>
        <taxon>Bacteria</taxon>
        <taxon>Pseudomonadati</taxon>
        <taxon>Bacteroidota</taxon>
        <taxon>Flavobacteriia</taxon>
        <taxon>Flavobacteriales</taxon>
        <taxon>Crocinitomicaceae</taxon>
        <taxon>Putridiphycobacter</taxon>
    </lineage>
</organism>
<reference evidence="2 3" key="1">
    <citation type="submission" date="2018-06" db="EMBL/GenBank/DDBJ databases">
        <title>The draft genome sequence of Crocinitomix sp. SM1701.</title>
        <authorList>
            <person name="Zhang X."/>
        </authorList>
    </citation>
    <scope>NUCLEOTIDE SEQUENCE [LARGE SCALE GENOMIC DNA]</scope>
    <source>
        <strain evidence="2 3">SM1701</strain>
    </source>
</reference>
<dbReference type="Proteomes" id="UP000249248">
    <property type="component" value="Unassembled WGS sequence"/>
</dbReference>
<dbReference type="EMBL" id="QKSB01000002">
    <property type="protein sequence ID" value="PZE17903.1"/>
    <property type="molecule type" value="Genomic_DNA"/>
</dbReference>
<sequence length="977" mass="105505">MKLLTRILFLLFIFLTSLTAKSQGEGNIWYFGQNAGIDFNSGAPVALSNSAMLTYEGCASICDQNGALLFYTDGSTVYNSNHQIMPNGMGLLGNGSSTQSAIIIKKPSSTSNYYIVTTDAGENNGANGVRYTEIDMTLQGGLGEVLISNLNAILFFPCSEKLTVVKHQNNTDYWIVAPDPSGTTFWSFLVSAAGVSTVPVISSTINTGNLGSQFGGGYLKANKVGSQLATAVSGSSLSGTVLFDFDNATGLVTNLIMIDSTGSYGLEFSPSGQFLYRTEFLYDSLFSRGIFQNDLWAGNISDIVNSEILIGNAGANSVGAMQLAPNQKIYLAMYNNDSISVINNPDEGGLSANFTPNSFALALNTISTFGLPNYVNTTFSIYEQETHVLCEGDSISLFNSNFQNFNWALSSSPGVIISTDTVFTVSPNNNVSYVLYDGMDTVFFDIQVHQSIQVDLGPDKSLCDTDSILLTNLIAVSGSNISYLWQNGSSNDSLMTNQAGLYWLEISNEACVHRDSIYVNNFSGVDILVNHPICFGTATGSIAANLTGSSGNTFVFTNSQGTVINIAGSNVANTLTAGTYYLEVVGSDGCGAPTPITLVDPPPIAFDLNLTDPLCNGDATGSVRVININNFQGNIDSIAYVWTPNPNGNNGLLRDSIGGLLAGAYTLEVVDDFGCVNSQIFTIDNPKPLEAIITDIKPTYCRTLNTQIGNGVLAAVVPDETNGTPPFSFAWLNLEDGTTSNFSTVVMRTPGEIVLTIKDANNCVYADTVLLDSLNPIADFIIESDEFINPTDYEGTELLSVKITNQSINFAQADNPLSDTIFQWNLFHNELPASNQNWFFSYDLNEKIDTTYEGEQVYEVCLIAKNYNDCADTTCKSITVHDYPVLNTPNVFTPGAYPNNEFFFPAEGIADFECVIFNRYGKKVFEFNAIDQAWDGHHIQSGKLCADGVYFYVYNAMSTNGTPFKGEGQITLIRAKK</sequence>
<accession>A0A2W1NFL7</accession>
<dbReference type="OrthoDB" id="9765926at2"/>
<proteinExistence type="predicted"/>
<evidence type="ECO:0008006" key="4">
    <source>
        <dbReference type="Google" id="ProtNLM"/>
    </source>
</evidence>
<dbReference type="Pfam" id="PF13585">
    <property type="entry name" value="CHU_C"/>
    <property type="match status" value="1"/>
</dbReference>
<comment type="caution">
    <text evidence="2">The sequence shown here is derived from an EMBL/GenBank/DDBJ whole genome shotgun (WGS) entry which is preliminary data.</text>
</comment>
<protein>
    <recommendedName>
        <fullName evidence="4">Ig-like domain-containing protein</fullName>
    </recommendedName>
</protein>
<evidence type="ECO:0000313" key="3">
    <source>
        <dbReference type="Proteomes" id="UP000249248"/>
    </source>
</evidence>
<gene>
    <name evidence="2" type="ORF">DNU06_04605</name>
</gene>
<name>A0A2W1NFL7_9FLAO</name>
<feature type="chain" id="PRO_5016006682" description="Ig-like domain-containing protein" evidence="1">
    <location>
        <begin position="23"/>
        <end position="977"/>
    </location>
</feature>